<accession>A0A1D6P013</accession>
<evidence type="ECO:0000313" key="1">
    <source>
        <dbReference type="EMBL" id="AQL03488.1"/>
    </source>
</evidence>
<sequence>MTMGTHGVALTLLTTVLLEATIPVSAVDGLAWVVQEATSSSSRSDAIIGLGEAEDRVGLLGTLATLPTH</sequence>
<organism evidence="1">
    <name type="scientific">Zea mays</name>
    <name type="common">Maize</name>
    <dbReference type="NCBI Taxonomy" id="4577"/>
    <lineage>
        <taxon>Eukaryota</taxon>
        <taxon>Viridiplantae</taxon>
        <taxon>Streptophyta</taxon>
        <taxon>Embryophyta</taxon>
        <taxon>Tracheophyta</taxon>
        <taxon>Spermatophyta</taxon>
        <taxon>Magnoliopsida</taxon>
        <taxon>Liliopsida</taxon>
        <taxon>Poales</taxon>
        <taxon>Poaceae</taxon>
        <taxon>PACMAD clade</taxon>
        <taxon>Panicoideae</taxon>
        <taxon>Andropogonodae</taxon>
        <taxon>Andropogoneae</taxon>
        <taxon>Tripsacinae</taxon>
        <taxon>Zea</taxon>
    </lineage>
</organism>
<proteinExistence type="predicted"/>
<dbReference type="PaxDb" id="4577-GRMZM5G891196_P01"/>
<dbReference type="AlphaFoldDB" id="A0A1D6P013"/>
<dbReference type="EMBL" id="CM000785">
    <property type="protein sequence ID" value="AQL03488.1"/>
    <property type="molecule type" value="Genomic_DNA"/>
</dbReference>
<gene>
    <name evidence="1" type="ORF">ZEAMMB73_Zm00001d045949</name>
</gene>
<name>A0A1D6P013_MAIZE</name>
<protein>
    <submittedName>
        <fullName evidence="1">Uncharacterized protein</fullName>
    </submittedName>
</protein>
<reference evidence="1" key="1">
    <citation type="submission" date="2015-12" db="EMBL/GenBank/DDBJ databases">
        <title>Update maize B73 reference genome by single molecule sequencing technologies.</title>
        <authorList>
            <consortium name="Maize Genome Sequencing Project"/>
            <person name="Ware D."/>
        </authorList>
    </citation>
    <scope>NUCLEOTIDE SEQUENCE</scope>
    <source>
        <tissue evidence="1">Seedling</tissue>
    </source>
</reference>